<feature type="compositionally biased region" description="Polar residues" evidence="1">
    <location>
        <begin position="628"/>
        <end position="643"/>
    </location>
</feature>
<feature type="compositionally biased region" description="Polar residues" evidence="1">
    <location>
        <begin position="687"/>
        <end position="708"/>
    </location>
</feature>
<dbReference type="Proteomes" id="UP001562354">
    <property type="component" value="Unassembled WGS sequence"/>
</dbReference>
<feature type="region of interest" description="Disordered" evidence="1">
    <location>
        <begin position="589"/>
        <end position="749"/>
    </location>
</feature>
<protein>
    <recommendedName>
        <fullName evidence="4">Karyogamy protein</fullName>
    </recommendedName>
</protein>
<evidence type="ECO:0000313" key="2">
    <source>
        <dbReference type="EMBL" id="KAL1306680.1"/>
    </source>
</evidence>
<feature type="compositionally biased region" description="Low complexity" evidence="1">
    <location>
        <begin position="591"/>
        <end position="602"/>
    </location>
</feature>
<feature type="region of interest" description="Disordered" evidence="1">
    <location>
        <begin position="1"/>
        <end position="20"/>
    </location>
</feature>
<dbReference type="PANTHER" id="PTHR37271:SF1">
    <property type="entry name" value="KARYOGAMY PROTEIN KAR9"/>
    <property type="match status" value="1"/>
</dbReference>
<dbReference type="InterPro" id="IPR013889">
    <property type="entry name" value="Karyogamy_KAR9"/>
</dbReference>
<evidence type="ECO:0000313" key="3">
    <source>
        <dbReference type="Proteomes" id="UP001562354"/>
    </source>
</evidence>
<dbReference type="RefSeq" id="XP_069202952.1">
    <property type="nucleotide sequence ID" value="XM_069345126.1"/>
</dbReference>
<name>A0ABR3PKV5_9PEZI</name>
<dbReference type="PANTHER" id="PTHR37271">
    <property type="entry name" value="KARYOGAMY PROTEIN KAR9"/>
    <property type="match status" value="1"/>
</dbReference>
<feature type="compositionally biased region" description="Basic and acidic residues" evidence="1">
    <location>
        <begin position="800"/>
        <end position="810"/>
    </location>
</feature>
<evidence type="ECO:0008006" key="4">
    <source>
        <dbReference type="Google" id="ProtNLM"/>
    </source>
</evidence>
<accession>A0ABR3PKV5</accession>
<feature type="compositionally biased region" description="Polar residues" evidence="1">
    <location>
        <begin position="771"/>
        <end position="784"/>
    </location>
</feature>
<evidence type="ECO:0000256" key="1">
    <source>
        <dbReference type="SAM" id="MobiDB-lite"/>
    </source>
</evidence>
<gene>
    <name evidence="2" type="ORF">AAFC00_005352</name>
</gene>
<dbReference type="EMBL" id="JBFMKM010000004">
    <property type="protein sequence ID" value="KAL1306680.1"/>
    <property type="molecule type" value="Genomic_DNA"/>
</dbReference>
<feature type="region of interest" description="Disordered" evidence="1">
    <location>
        <begin position="768"/>
        <end position="856"/>
    </location>
</feature>
<keyword evidence="3" id="KW-1185">Reference proteome</keyword>
<comment type="caution">
    <text evidence="2">The sequence shown here is derived from an EMBL/GenBank/DDBJ whole genome shotgun (WGS) entry which is preliminary data.</text>
</comment>
<feature type="compositionally biased region" description="Low complexity" evidence="1">
    <location>
        <begin position="81"/>
        <end position="94"/>
    </location>
</feature>
<organism evidence="2 3">
    <name type="scientific">Neodothiora populina</name>
    <dbReference type="NCBI Taxonomy" id="2781224"/>
    <lineage>
        <taxon>Eukaryota</taxon>
        <taxon>Fungi</taxon>
        <taxon>Dikarya</taxon>
        <taxon>Ascomycota</taxon>
        <taxon>Pezizomycotina</taxon>
        <taxon>Dothideomycetes</taxon>
        <taxon>Dothideomycetidae</taxon>
        <taxon>Dothideales</taxon>
        <taxon>Dothioraceae</taxon>
        <taxon>Neodothiora</taxon>
    </lineage>
</organism>
<proteinExistence type="predicted"/>
<dbReference type="GeneID" id="95979051"/>
<feature type="region of interest" description="Disordered" evidence="1">
    <location>
        <begin position="76"/>
        <end position="98"/>
    </location>
</feature>
<feature type="compositionally biased region" description="Polar residues" evidence="1">
    <location>
        <begin position="603"/>
        <end position="619"/>
    </location>
</feature>
<sequence length="856" mass="94313">MSDQSSIISISERMAASDTDDGQEIYEHIDTRKYLFLQNDGLQPMDLISDQQQTNHAFGFPTREATPLANVNRRLSDDTYNHSSDSSNTSGNSADGDDEGEIAAAAAAAIANSDYDVYSRGDNYGYGCAPVSRPASIFSLSRVSFTSQLAELTSIKLPSAVSLSNKIASMATSTAAARALSESAESIQLWIRNALKVLQGLQADDDVEWAAAAGREGLDDVDKAINRFERVIKVYIFSVDELQSRDDISVLPKSDLTRNVAEMEAVLIEWQRIKDGLDKIKEQVEIAMEWEELWNHVLGAGIGQEMDELARLVFEMEEKRHRSAAFDPADETTSAIDLDDLNTIAEESPGAMRMASNLQRGHSSTAAMSPSPTLGNMEDGLLALFARMQPLRASLDFLPMRLSVFHQRGNPIFPSACAILESRRDMLEVQWKRLESDAEALRRELGEDRWLLVFRNAGRQALKMCESVSRTMDKLRLAVLNREQHIDAPGLARKIESYEAKKTHYAPAIERVLAIVDRGVKDRLTVNGEILGLQSDMKRRWLSLQSEMRELDTTLTEMNVSTRNQQLRDSISTILSSEQSLVSSYVETPRSSSASSVSAQSSMYNHNTPKVHNNSNRLFKSSIPRRLSISQTRKSSHSRSPLTQPLRPFSPTLTPVPFLRQFKPPTDKPRWNGSTSTRGSGIGLNFTPLSATEPSPYSQNATPRRTVTPSSAPSKIPAPSPNSPRGRPAMARAKSPTTPSSARFAPVAALSSPLRLQSRASMDNIRRASNGRATPSSSSLNPRSITAPVPAQRRGSHLTQKHEIEQENKTPARKVARAPSALAVPTGRKSNMATDRGGARSRASGSTEDLNKPRWR</sequence>
<reference evidence="2 3" key="1">
    <citation type="submission" date="2024-07" db="EMBL/GenBank/DDBJ databases">
        <title>Draft sequence of the Neodothiora populina.</title>
        <authorList>
            <person name="Drown D.D."/>
            <person name="Schuette U.S."/>
            <person name="Buechlein A.B."/>
            <person name="Rusch D.R."/>
            <person name="Winton L.W."/>
            <person name="Adams G.A."/>
        </authorList>
    </citation>
    <scope>NUCLEOTIDE SEQUENCE [LARGE SCALE GENOMIC DNA]</scope>
    <source>
        <strain evidence="2 3">CPC 39397</strain>
    </source>
</reference>
<dbReference type="Pfam" id="PF08580">
    <property type="entry name" value="KAR9"/>
    <property type="match status" value="1"/>
</dbReference>